<evidence type="ECO:0000259" key="2">
    <source>
        <dbReference type="PROSITE" id="PS51819"/>
    </source>
</evidence>
<protein>
    <recommendedName>
        <fullName evidence="2">VOC domain-containing protein</fullName>
    </recommendedName>
</protein>
<dbReference type="GO" id="GO:0046872">
    <property type="term" value="F:metal ion binding"/>
    <property type="evidence" value="ECO:0007669"/>
    <property type="project" value="UniProtKB-KW"/>
</dbReference>
<organism evidence="3 4">
    <name type="scientific">Blepharisma stoltei</name>
    <dbReference type="NCBI Taxonomy" id="1481888"/>
    <lineage>
        <taxon>Eukaryota</taxon>
        <taxon>Sar</taxon>
        <taxon>Alveolata</taxon>
        <taxon>Ciliophora</taxon>
        <taxon>Postciliodesmatophora</taxon>
        <taxon>Heterotrichea</taxon>
        <taxon>Heterotrichida</taxon>
        <taxon>Blepharismidae</taxon>
        <taxon>Blepharisma</taxon>
    </lineage>
</organism>
<dbReference type="PANTHER" id="PTHR43048:SF3">
    <property type="entry name" value="METHYLMALONYL-COA EPIMERASE, MITOCHONDRIAL"/>
    <property type="match status" value="1"/>
</dbReference>
<dbReference type="Proteomes" id="UP001162131">
    <property type="component" value="Unassembled WGS sequence"/>
</dbReference>
<dbReference type="InterPro" id="IPR029068">
    <property type="entry name" value="Glyas_Bleomycin-R_OHBP_Dase"/>
</dbReference>
<keyword evidence="4" id="KW-1185">Reference proteome</keyword>
<dbReference type="AlphaFoldDB" id="A0AAU9K254"/>
<evidence type="ECO:0000313" key="4">
    <source>
        <dbReference type="Proteomes" id="UP001162131"/>
    </source>
</evidence>
<dbReference type="InterPro" id="IPR037523">
    <property type="entry name" value="VOC_core"/>
</dbReference>
<dbReference type="Gene3D" id="3.10.180.10">
    <property type="entry name" value="2,3-Dihydroxybiphenyl 1,2-Dioxygenase, domain 1"/>
    <property type="match status" value="1"/>
</dbReference>
<keyword evidence="1" id="KW-0479">Metal-binding</keyword>
<dbReference type="InterPro" id="IPR051785">
    <property type="entry name" value="MMCE/EMCE_epimerase"/>
</dbReference>
<dbReference type="EMBL" id="CAJZBQ010000055">
    <property type="protein sequence ID" value="CAG9332613.1"/>
    <property type="molecule type" value="Genomic_DNA"/>
</dbReference>
<dbReference type="GO" id="GO:0005739">
    <property type="term" value="C:mitochondrion"/>
    <property type="evidence" value="ECO:0007669"/>
    <property type="project" value="TreeGrafter"/>
</dbReference>
<reference evidence="3" key="1">
    <citation type="submission" date="2021-09" db="EMBL/GenBank/DDBJ databases">
        <authorList>
            <consortium name="AG Swart"/>
            <person name="Singh M."/>
            <person name="Singh A."/>
            <person name="Seah K."/>
            <person name="Emmerich C."/>
        </authorList>
    </citation>
    <scope>NUCLEOTIDE SEQUENCE</scope>
    <source>
        <strain evidence="3">ATCC30299</strain>
    </source>
</reference>
<accession>A0AAU9K254</accession>
<dbReference type="GO" id="GO:0046491">
    <property type="term" value="P:L-methylmalonyl-CoA metabolic process"/>
    <property type="evidence" value="ECO:0007669"/>
    <property type="project" value="TreeGrafter"/>
</dbReference>
<feature type="domain" description="VOC" evidence="2">
    <location>
        <begin position="17"/>
        <end position="145"/>
    </location>
</feature>
<sequence length="151" mass="17149">MRLISRTFSTHPFKILGIQQIALGHLDKVVLRKFWCIILGIPRVGSYYSKFDNVNQDILRIGEGENAVELHLMQPVDPRSYPNIQDNAFHHFALWVDNLEECYQYLEGQGSQMTPGGIRKNTSGLGVIFANPKVTGGILLELVQHPDYLKK</sequence>
<dbReference type="Pfam" id="PF13669">
    <property type="entry name" value="Glyoxalase_4"/>
    <property type="match status" value="1"/>
</dbReference>
<comment type="caution">
    <text evidence="3">The sequence shown here is derived from an EMBL/GenBank/DDBJ whole genome shotgun (WGS) entry which is preliminary data.</text>
</comment>
<proteinExistence type="predicted"/>
<dbReference type="PROSITE" id="PS51819">
    <property type="entry name" value="VOC"/>
    <property type="match status" value="1"/>
</dbReference>
<evidence type="ECO:0000313" key="3">
    <source>
        <dbReference type="EMBL" id="CAG9332613.1"/>
    </source>
</evidence>
<gene>
    <name evidence="3" type="ORF">BSTOLATCC_MIC56906</name>
</gene>
<name>A0AAU9K254_9CILI</name>
<evidence type="ECO:0000256" key="1">
    <source>
        <dbReference type="ARBA" id="ARBA00022723"/>
    </source>
</evidence>
<dbReference type="PANTHER" id="PTHR43048">
    <property type="entry name" value="METHYLMALONYL-COA EPIMERASE"/>
    <property type="match status" value="1"/>
</dbReference>
<dbReference type="SUPFAM" id="SSF54593">
    <property type="entry name" value="Glyoxalase/Bleomycin resistance protein/Dihydroxybiphenyl dioxygenase"/>
    <property type="match status" value="1"/>
</dbReference>
<dbReference type="GO" id="GO:0004493">
    <property type="term" value="F:methylmalonyl-CoA epimerase activity"/>
    <property type="evidence" value="ECO:0007669"/>
    <property type="project" value="TreeGrafter"/>
</dbReference>